<dbReference type="STRING" id="35608.A0A2U1N0Z2"/>
<dbReference type="Proteomes" id="UP000245207">
    <property type="component" value="Unassembled WGS sequence"/>
</dbReference>
<evidence type="ECO:0000313" key="1">
    <source>
        <dbReference type="EMBL" id="PWA67136.1"/>
    </source>
</evidence>
<comment type="caution">
    <text evidence="1">The sequence shown here is derived from an EMBL/GenBank/DDBJ whole genome shotgun (WGS) entry which is preliminary data.</text>
</comment>
<dbReference type="EMBL" id="PKPP01003890">
    <property type="protein sequence ID" value="PWA67136.1"/>
    <property type="molecule type" value="Genomic_DNA"/>
</dbReference>
<protein>
    <submittedName>
        <fullName evidence="1">P-loop containing nucleoside triphosphate hydrolases superfamily protein</fullName>
    </submittedName>
</protein>
<organism evidence="1 2">
    <name type="scientific">Artemisia annua</name>
    <name type="common">Sweet wormwood</name>
    <dbReference type="NCBI Taxonomy" id="35608"/>
    <lineage>
        <taxon>Eukaryota</taxon>
        <taxon>Viridiplantae</taxon>
        <taxon>Streptophyta</taxon>
        <taxon>Embryophyta</taxon>
        <taxon>Tracheophyta</taxon>
        <taxon>Spermatophyta</taxon>
        <taxon>Magnoliopsida</taxon>
        <taxon>eudicotyledons</taxon>
        <taxon>Gunneridae</taxon>
        <taxon>Pentapetalae</taxon>
        <taxon>asterids</taxon>
        <taxon>campanulids</taxon>
        <taxon>Asterales</taxon>
        <taxon>Asteraceae</taxon>
        <taxon>Asteroideae</taxon>
        <taxon>Anthemideae</taxon>
        <taxon>Artemisiinae</taxon>
        <taxon>Artemisia</taxon>
    </lineage>
</organism>
<gene>
    <name evidence="1" type="ORF">CTI12_AA320940</name>
</gene>
<evidence type="ECO:0000313" key="2">
    <source>
        <dbReference type="Proteomes" id="UP000245207"/>
    </source>
</evidence>
<name>A0A2U1N0Z2_ARTAN</name>
<keyword evidence="1" id="KW-0378">Hydrolase</keyword>
<sequence length="59" mass="6904">MAQLKKLSLRICMVKCLERVKPQEEFIVLCLEDCNDRSNATTRRVVMQIDPEFSKTVVF</sequence>
<dbReference type="OrthoDB" id="1688415at2759"/>
<proteinExistence type="predicted"/>
<keyword evidence="2" id="KW-1185">Reference proteome</keyword>
<accession>A0A2U1N0Z2</accession>
<dbReference type="GO" id="GO:0016787">
    <property type="term" value="F:hydrolase activity"/>
    <property type="evidence" value="ECO:0007669"/>
    <property type="project" value="UniProtKB-KW"/>
</dbReference>
<dbReference type="AlphaFoldDB" id="A0A2U1N0Z2"/>
<reference evidence="1 2" key="1">
    <citation type="journal article" date="2018" name="Mol. Plant">
        <title>The genome of Artemisia annua provides insight into the evolution of Asteraceae family and artemisinin biosynthesis.</title>
        <authorList>
            <person name="Shen Q."/>
            <person name="Zhang L."/>
            <person name="Liao Z."/>
            <person name="Wang S."/>
            <person name="Yan T."/>
            <person name="Shi P."/>
            <person name="Liu M."/>
            <person name="Fu X."/>
            <person name="Pan Q."/>
            <person name="Wang Y."/>
            <person name="Lv Z."/>
            <person name="Lu X."/>
            <person name="Zhang F."/>
            <person name="Jiang W."/>
            <person name="Ma Y."/>
            <person name="Chen M."/>
            <person name="Hao X."/>
            <person name="Li L."/>
            <person name="Tang Y."/>
            <person name="Lv G."/>
            <person name="Zhou Y."/>
            <person name="Sun X."/>
            <person name="Brodelius P.E."/>
            <person name="Rose J.K.C."/>
            <person name="Tang K."/>
        </authorList>
    </citation>
    <scope>NUCLEOTIDE SEQUENCE [LARGE SCALE GENOMIC DNA]</scope>
    <source>
        <strain evidence="2">cv. Huhao1</strain>
        <tissue evidence="1">Leaf</tissue>
    </source>
</reference>